<reference evidence="2 3" key="1">
    <citation type="journal article" date="2016" name="Sci. Rep.">
        <title>The Dendrobium catenatum Lindl. genome sequence provides insights into polysaccharide synthase, floral development and adaptive evolution.</title>
        <authorList>
            <person name="Zhang G.Q."/>
            <person name="Xu Q."/>
            <person name="Bian C."/>
            <person name="Tsai W.C."/>
            <person name="Yeh C.M."/>
            <person name="Liu K.W."/>
            <person name="Yoshida K."/>
            <person name="Zhang L.S."/>
            <person name="Chang S.B."/>
            <person name="Chen F."/>
            <person name="Shi Y."/>
            <person name="Su Y.Y."/>
            <person name="Zhang Y.Q."/>
            <person name="Chen L.J."/>
            <person name="Yin Y."/>
            <person name="Lin M."/>
            <person name="Huang H."/>
            <person name="Deng H."/>
            <person name="Wang Z.W."/>
            <person name="Zhu S.L."/>
            <person name="Zhao X."/>
            <person name="Deng C."/>
            <person name="Niu S.C."/>
            <person name="Huang J."/>
            <person name="Wang M."/>
            <person name="Liu G.H."/>
            <person name="Yang H.J."/>
            <person name="Xiao X.J."/>
            <person name="Hsiao Y.Y."/>
            <person name="Wu W.L."/>
            <person name="Chen Y.Y."/>
            <person name="Mitsuda N."/>
            <person name="Ohme-Takagi M."/>
            <person name="Luo Y.B."/>
            <person name="Van de Peer Y."/>
            <person name="Liu Z.J."/>
        </authorList>
    </citation>
    <scope>NUCLEOTIDE SEQUENCE [LARGE SCALE GENOMIC DNA]</scope>
    <source>
        <tissue evidence="2">The whole plant</tissue>
    </source>
</reference>
<accession>A0A2I0X941</accession>
<evidence type="ECO:0000313" key="3">
    <source>
        <dbReference type="Proteomes" id="UP000233837"/>
    </source>
</evidence>
<proteinExistence type="predicted"/>
<feature type="compositionally biased region" description="Low complexity" evidence="1">
    <location>
        <begin position="510"/>
        <end position="524"/>
    </location>
</feature>
<dbReference type="Proteomes" id="UP000233837">
    <property type="component" value="Unassembled WGS sequence"/>
</dbReference>
<keyword evidence="3" id="KW-1185">Reference proteome</keyword>
<dbReference type="AlphaFoldDB" id="A0A2I0X941"/>
<evidence type="ECO:0000256" key="1">
    <source>
        <dbReference type="SAM" id="MobiDB-lite"/>
    </source>
</evidence>
<dbReference type="EMBL" id="KZ502052">
    <property type="protein sequence ID" value="PKU84414.1"/>
    <property type="molecule type" value="Genomic_DNA"/>
</dbReference>
<sequence>MSDVLMQAEVMESEVKGELVSSGCAEVRNMTDNPVFESDTCHFTFGGMKNLEDLKKRIAEGYVLGSRGDNENFKLRIDFAVLGKLPEVQMNDLVARGDCVDLVGSDSFKSAPQSQDVNQWQVQMENLGGLVHPHVEVQSILKNLNEMLWEKARIDMQSVDQVSASRPDGQPLIVGSVSLPVVKKKNWREPKDSPAQLLAPRALKFSDAKAGVIKGKNKKDRDSKECHTKEMTLIVLLQKLPGRRRSKNLKNEVASSCIEQFVNVVDKSIDSKLKEVDLADQGQDVFSEVLKFSENSAEVVNPKRKQNRNCTAAQEIANIGSVLKLTRMMRDKDTKFKMDTSFMEHLGNVRNKSDGNKDGSISLTSEVVCVVVNGNRNAPDLHGDASGNLSGGDASPLVINAKSATPLGVREEKGLKPHGAARHGKENAQGLNKTTTHKTSLAAMKEALSTTFTTQKGKFEMGLSSPISKPTAVRELIMSSIGISPPVVASRDVKVGQSFDVAQGDEDDSCSSGGSSPHMSSCGMENEKLETSDREAGVASDIEDSAGALGSQINMEDDQGDRAK</sequence>
<reference evidence="2 3" key="2">
    <citation type="journal article" date="2017" name="Nature">
        <title>The Apostasia genome and the evolution of orchids.</title>
        <authorList>
            <person name="Zhang G.Q."/>
            <person name="Liu K.W."/>
            <person name="Li Z."/>
            <person name="Lohaus R."/>
            <person name="Hsiao Y.Y."/>
            <person name="Niu S.C."/>
            <person name="Wang J.Y."/>
            <person name="Lin Y.C."/>
            <person name="Xu Q."/>
            <person name="Chen L.J."/>
            <person name="Yoshida K."/>
            <person name="Fujiwara S."/>
            <person name="Wang Z.W."/>
            <person name="Zhang Y.Q."/>
            <person name="Mitsuda N."/>
            <person name="Wang M."/>
            <person name="Liu G.H."/>
            <person name="Pecoraro L."/>
            <person name="Huang H.X."/>
            <person name="Xiao X.J."/>
            <person name="Lin M."/>
            <person name="Wu X.Y."/>
            <person name="Wu W.L."/>
            <person name="Chen Y.Y."/>
            <person name="Chang S.B."/>
            <person name="Sakamoto S."/>
            <person name="Ohme-Takagi M."/>
            <person name="Yagi M."/>
            <person name="Zeng S.J."/>
            <person name="Shen C.Y."/>
            <person name="Yeh C.M."/>
            <person name="Luo Y.B."/>
            <person name="Tsai W.C."/>
            <person name="Van de Peer Y."/>
            <person name="Liu Z.J."/>
        </authorList>
    </citation>
    <scope>NUCLEOTIDE SEQUENCE [LARGE SCALE GENOMIC DNA]</scope>
    <source>
        <tissue evidence="2">The whole plant</tissue>
    </source>
</reference>
<feature type="compositionally biased region" description="Acidic residues" evidence="1">
    <location>
        <begin position="555"/>
        <end position="564"/>
    </location>
</feature>
<protein>
    <submittedName>
        <fullName evidence="2">Uncharacterized protein</fullName>
    </submittedName>
</protein>
<feature type="compositionally biased region" description="Basic and acidic residues" evidence="1">
    <location>
        <begin position="525"/>
        <end position="536"/>
    </location>
</feature>
<gene>
    <name evidence="2" type="ORF">MA16_Dca002927</name>
</gene>
<evidence type="ECO:0000313" key="2">
    <source>
        <dbReference type="EMBL" id="PKU84414.1"/>
    </source>
</evidence>
<name>A0A2I0X941_9ASPA</name>
<organism evidence="2 3">
    <name type="scientific">Dendrobium catenatum</name>
    <dbReference type="NCBI Taxonomy" id="906689"/>
    <lineage>
        <taxon>Eukaryota</taxon>
        <taxon>Viridiplantae</taxon>
        <taxon>Streptophyta</taxon>
        <taxon>Embryophyta</taxon>
        <taxon>Tracheophyta</taxon>
        <taxon>Spermatophyta</taxon>
        <taxon>Magnoliopsida</taxon>
        <taxon>Liliopsida</taxon>
        <taxon>Asparagales</taxon>
        <taxon>Orchidaceae</taxon>
        <taxon>Epidendroideae</taxon>
        <taxon>Malaxideae</taxon>
        <taxon>Dendrobiinae</taxon>
        <taxon>Dendrobium</taxon>
    </lineage>
</organism>
<feature type="region of interest" description="Disordered" evidence="1">
    <location>
        <begin position="500"/>
        <end position="564"/>
    </location>
</feature>